<reference evidence="1 2" key="1">
    <citation type="submission" date="2016-10" db="EMBL/GenBank/DDBJ databases">
        <authorList>
            <person name="Varghese N."/>
            <person name="Submissions S."/>
        </authorList>
    </citation>
    <scope>NUCLEOTIDE SEQUENCE [LARGE SCALE GENOMIC DNA]</scope>
    <source>
        <strain evidence="1 2">CGMCC 1.3527</strain>
    </source>
</reference>
<dbReference type="EMBL" id="FNBO01000007">
    <property type="protein sequence ID" value="SDF72184.1"/>
    <property type="molecule type" value="Genomic_DNA"/>
</dbReference>
<dbReference type="Proteomes" id="UP000324020">
    <property type="component" value="Unassembled WGS sequence"/>
</dbReference>
<dbReference type="Gene3D" id="3.10.620.30">
    <property type="match status" value="1"/>
</dbReference>
<evidence type="ECO:0000313" key="1">
    <source>
        <dbReference type="EMBL" id="SDF72184.1"/>
    </source>
</evidence>
<proteinExistence type="predicted"/>
<organism evidence="1 2">
    <name type="scientific">Halorubrum xinjiangense</name>
    <dbReference type="NCBI Taxonomy" id="261291"/>
    <lineage>
        <taxon>Archaea</taxon>
        <taxon>Methanobacteriati</taxon>
        <taxon>Methanobacteriota</taxon>
        <taxon>Stenosarchaea group</taxon>
        <taxon>Halobacteria</taxon>
        <taxon>Halobacteriales</taxon>
        <taxon>Haloferacaceae</taxon>
        <taxon>Halorubrum</taxon>
    </lineage>
</organism>
<name>A0A1G7NDS1_9EURY</name>
<protein>
    <recommendedName>
        <fullName evidence="3">Transglutaminase-like superfamily protein</fullName>
    </recommendedName>
</protein>
<sequence length="295" mass="31817">MKRRELLNTALDRVALGAGVSSVVELSDLRSVALSLSASEPTRPTPIDGRDSVAREWTADGYAMTYEWTDRSGREWRLEFPIERSAYREAADEAHGYLSGFEAAKASAHAERLTEALVDASATGRGARRSLPESARLEAAIGLVHSLEYVTDAESTGAPDYIRTVEETLVDGCGDCEDLTYLLVGMLSQPAFGYRTAMVILPDHMLAGVHRDDLPAAYADAPTLPGGTYVAIECATSRPVGDFQDEPVLAVYGDGVEYIDRSAIADTGGEFFRDPAQFQTIADASARQPHAPVID</sequence>
<accession>A0A1G7NDS1</accession>
<evidence type="ECO:0000313" key="2">
    <source>
        <dbReference type="Proteomes" id="UP000324020"/>
    </source>
</evidence>
<keyword evidence="2" id="KW-1185">Reference proteome</keyword>
<evidence type="ECO:0008006" key="3">
    <source>
        <dbReference type="Google" id="ProtNLM"/>
    </source>
</evidence>
<dbReference type="AlphaFoldDB" id="A0A1G7NDS1"/>
<dbReference type="OrthoDB" id="110514at2157"/>
<gene>
    <name evidence="1" type="ORF">SAMN04488067_107148</name>
</gene>